<keyword evidence="1" id="KW-1133">Transmembrane helix</keyword>
<sequence>MDQLVSAFVALAQPAPLFFITLGVFLGIVVGAIPGLGGAMLIALLLPLTFYMDSLLALMLLVSIYVGSVSGGLITAVMLNMPGTPSALMTTLDGHPMAASGKAGRALSLGIMASFVGGLISWIFLALLSPPLSRFALQFGPYELFSLVMMALVLIATISEGSMVKGLLIALFGMAVAMVGTDKSSGYVRYDFGIDDLGAGFRLLPVLLGVFVISQIIEDLLKPDQKVTQQRVPLKDLLPSKQDLVKHGPNAARSSLIGTWIGVLPGVGSAVAAIVAYTLSKNFSKHPERFGTGEEAGVVAAESSNNASVNGALIPLITLGIPGSVIDAILIGALVIHDLQPGPLLFQNSPDIAYGVIAAAFVANIVMVVLMFLGVRQIASIASVDKAYLYPAILVCCVIGTYSLGNSFFDIWVMLGFGAIGFIFRKGGYPIGPFVLGYILAPLAEKELRSGLMLYDGSIEPMFTRPISLVFIAITLLFSLWPFLRAWMQKRSHSSVNKSA</sequence>
<evidence type="ECO:0000259" key="2">
    <source>
        <dbReference type="Pfam" id="PF01970"/>
    </source>
</evidence>
<dbReference type="STRING" id="1821621.A8C75_13490"/>
<feature type="transmembrane region" description="Helical" evidence="1">
    <location>
        <begin position="257"/>
        <end position="279"/>
    </location>
</feature>
<dbReference type="OrthoDB" id="9781349at2"/>
<keyword evidence="4" id="KW-1185">Reference proteome</keyword>
<feature type="transmembrane region" description="Helical" evidence="1">
    <location>
        <begin position="55"/>
        <end position="79"/>
    </location>
</feature>
<gene>
    <name evidence="3" type="ORF">A8C75_13490</name>
</gene>
<accession>A0A1A9EZX0</accession>
<name>A0A1A9EZX0_9GAMM</name>
<reference evidence="3 4" key="2">
    <citation type="journal article" date="2018" name="Int. J. Syst. Evol. Microbiol.">
        <title>Marinobacterium aestuarii sp. nov., a benzene-degrading marine bacterium isolated from estuary sediment.</title>
        <authorList>
            <person name="Bae S.S."/>
            <person name="Jung J."/>
            <person name="Chung D."/>
            <person name="Baek K."/>
        </authorList>
    </citation>
    <scope>NUCLEOTIDE SEQUENCE [LARGE SCALE GENOMIC DNA]</scope>
    <source>
        <strain evidence="3 4">ST58-10</strain>
    </source>
</reference>
<evidence type="ECO:0000256" key="1">
    <source>
        <dbReference type="SAM" id="Phobius"/>
    </source>
</evidence>
<feature type="transmembrane region" description="Helical" evidence="1">
    <location>
        <begin position="162"/>
        <end position="179"/>
    </location>
</feature>
<feature type="transmembrane region" description="Helical" evidence="1">
    <location>
        <begin position="135"/>
        <end position="156"/>
    </location>
</feature>
<dbReference type="RefSeq" id="WP_067383269.1">
    <property type="nucleotide sequence ID" value="NZ_CP015839.1"/>
</dbReference>
<feature type="transmembrane region" description="Helical" evidence="1">
    <location>
        <begin position="106"/>
        <end position="128"/>
    </location>
</feature>
<feature type="transmembrane region" description="Helical" evidence="1">
    <location>
        <begin position="199"/>
        <end position="217"/>
    </location>
</feature>
<dbReference type="Proteomes" id="UP000078070">
    <property type="component" value="Chromosome"/>
</dbReference>
<feature type="transmembrane region" description="Helical" evidence="1">
    <location>
        <begin position="462"/>
        <end position="484"/>
    </location>
</feature>
<feature type="transmembrane region" description="Helical" evidence="1">
    <location>
        <begin position="352"/>
        <end position="375"/>
    </location>
</feature>
<dbReference type="KEGG" id="mars:A8C75_13490"/>
<feature type="transmembrane region" description="Helical" evidence="1">
    <location>
        <begin position="387"/>
        <end position="405"/>
    </location>
</feature>
<evidence type="ECO:0000313" key="4">
    <source>
        <dbReference type="Proteomes" id="UP000078070"/>
    </source>
</evidence>
<reference evidence="4" key="1">
    <citation type="submission" date="2016-05" db="EMBL/GenBank/DDBJ databases">
        <authorList>
            <person name="Baek K."/>
            <person name="Yang S.-J."/>
        </authorList>
    </citation>
    <scope>NUCLEOTIDE SEQUENCE [LARGE SCALE GENOMIC DNA]</scope>
    <source>
        <strain evidence="4">ST58-10</strain>
    </source>
</reference>
<feature type="domain" description="DUF112" evidence="2">
    <location>
        <begin position="17"/>
        <end position="436"/>
    </location>
</feature>
<feature type="transmembrane region" description="Helical" evidence="1">
    <location>
        <begin position="24"/>
        <end position="48"/>
    </location>
</feature>
<evidence type="ECO:0000313" key="3">
    <source>
        <dbReference type="EMBL" id="ANG63382.1"/>
    </source>
</evidence>
<dbReference type="PANTHER" id="PTHR35342:SF5">
    <property type="entry name" value="TRICARBOXYLIC TRANSPORT PROTEIN"/>
    <property type="match status" value="1"/>
</dbReference>
<protein>
    <recommendedName>
        <fullName evidence="2">DUF112 domain-containing protein</fullName>
    </recommendedName>
</protein>
<dbReference type="AlphaFoldDB" id="A0A1A9EZX0"/>
<keyword evidence="1" id="KW-0812">Transmembrane</keyword>
<keyword evidence="1" id="KW-0472">Membrane</keyword>
<dbReference type="InterPro" id="IPR002823">
    <property type="entry name" value="DUF112_TM"/>
</dbReference>
<feature type="transmembrane region" description="Helical" evidence="1">
    <location>
        <begin position="313"/>
        <end position="336"/>
    </location>
</feature>
<proteinExistence type="predicted"/>
<dbReference type="PANTHER" id="PTHR35342">
    <property type="entry name" value="TRICARBOXYLIC TRANSPORT PROTEIN"/>
    <property type="match status" value="1"/>
</dbReference>
<organism evidence="3 4">
    <name type="scientific">Marinobacterium aestuarii</name>
    <dbReference type="NCBI Taxonomy" id="1821621"/>
    <lineage>
        <taxon>Bacteria</taxon>
        <taxon>Pseudomonadati</taxon>
        <taxon>Pseudomonadota</taxon>
        <taxon>Gammaproteobacteria</taxon>
        <taxon>Oceanospirillales</taxon>
        <taxon>Oceanospirillaceae</taxon>
        <taxon>Marinobacterium</taxon>
    </lineage>
</organism>
<dbReference type="EMBL" id="CP015839">
    <property type="protein sequence ID" value="ANG63382.1"/>
    <property type="molecule type" value="Genomic_DNA"/>
</dbReference>
<dbReference type="Pfam" id="PF01970">
    <property type="entry name" value="TctA"/>
    <property type="match status" value="1"/>
</dbReference>